<gene>
    <name evidence="1" type="ORF">C5Y96_17080</name>
</gene>
<evidence type="ECO:0000313" key="1">
    <source>
        <dbReference type="EMBL" id="PQO28085.1"/>
    </source>
</evidence>
<dbReference type="Proteomes" id="UP000240009">
    <property type="component" value="Unassembled WGS sequence"/>
</dbReference>
<dbReference type="Pfam" id="PF09926">
    <property type="entry name" value="DUF2158"/>
    <property type="match status" value="1"/>
</dbReference>
<name>A0A2S8F7F8_9BACT</name>
<comment type="caution">
    <text evidence="1">The sequence shown here is derived from an EMBL/GenBank/DDBJ whole genome shotgun (WGS) entry which is preliminary data.</text>
</comment>
<evidence type="ECO:0000313" key="2">
    <source>
        <dbReference type="Proteomes" id="UP000240009"/>
    </source>
</evidence>
<proteinExistence type="predicted"/>
<organism evidence="1 2">
    <name type="scientific">Blastopirellula marina</name>
    <dbReference type="NCBI Taxonomy" id="124"/>
    <lineage>
        <taxon>Bacteria</taxon>
        <taxon>Pseudomonadati</taxon>
        <taxon>Planctomycetota</taxon>
        <taxon>Planctomycetia</taxon>
        <taxon>Pirellulales</taxon>
        <taxon>Pirellulaceae</taxon>
        <taxon>Blastopirellula</taxon>
    </lineage>
</organism>
<accession>A0A2S8F7F8</accession>
<dbReference type="InterPro" id="IPR019226">
    <property type="entry name" value="DUF2158"/>
</dbReference>
<sequence length="57" mass="6540">MNLKIGDVVRLKSGGPQMTVDHIENDDVHVAWFDGRKCKRVILTEIMLCLVNEQEDE</sequence>
<protein>
    <submittedName>
        <fullName evidence="1">DUF2158 domain-containing protein</fullName>
    </submittedName>
</protein>
<reference evidence="1 2" key="1">
    <citation type="submission" date="2018-02" db="EMBL/GenBank/DDBJ databases">
        <title>Comparative genomes isolates from brazilian mangrove.</title>
        <authorList>
            <person name="Araujo J.E."/>
            <person name="Taketani R.G."/>
            <person name="Silva M.C.P."/>
            <person name="Loureco M.V."/>
            <person name="Andreote F.D."/>
        </authorList>
    </citation>
    <scope>NUCLEOTIDE SEQUENCE [LARGE SCALE GENOMIC DNA]</scope>
    <source>
        <strain evidence="1 2">HEX-2 MGV</strain>
    </source>
</reference>
<dbReference type="EMBL" id="PUIA01000051">
    <property type="protein sequence ID" value="PQO28085.1"/>
    <property type="molecule type" value="Genomic_DNA"/>
</dbReference>
<dbReference type="AlphaFoldDB" id="A0A2S8F7F8"/>
<dbReference type="OrthoDB" id="1264301at2"/>